<dbReference type="EMBL" id="CP147407">
    <property type="protein sequence ID" value="WXB96935.1"/>
    <property type="molecule type" value="Genomic_DNA"/>
</dbReference>
<dbReference type="Proteomes" id="UP001377337">
    <property type="component" value="Chromosome"/>
</dbReference>
<gene>
    <name evidence="1" type="ORF">WCV65_20815</name>
</gene>
<evidence type="ECO:0000313" key="1">
    <source>
        <dbReference type="EMBL" id="WXB96935.1"/>
    </source>
</evidence>
<protein>
    <submittedName>
        <fullName evidence="1">Uncharacterized protein</fullName>
    </submittedName>
</protein>
<keyword evidence="2" id="KW-1185">Reference proteome</keyword>
<name>A0ABZ2NI85_9BACI</name>
<reference evidence="1 2" key="1">
    <citation type="submission" date="2024-02" db="EMBL/GenBank/DDBJ databases">
        <title>Seven novel Bacillus-like species.</title>
        <authorList>
            <person name="Liu G."/>
        </authorList>
    </citation>
    <scope>NUCLEOTIDE SEQUENCE [LARGE SCALE GENOMIC DNA]</scope>
    <source>
        <strain evidence="1 2">FJAT-52054</strain>
    </source>
</reference>
<sequence length="306" mass="36358">MFDTVKMKLVNIHIEKEVFENIGNVKTTTYYDRETGVLNDRYMLEQDEIPYIVYYSNTKSLIIQLSIPKFLYGQNVHVINKSDINTFWERLEQKLKELFGIIVERSKWIVQRIDVCWNFKVGNKVSDYIKYLGTKKLPYKSTYCINQSETVIYKNKSSRIMFYDKQKECKVNKQPEDIISRAEGILRMEISPSYKNIQEIYADRKAIEVLTVYFFKIITQKVMEQISFNESGVNIMNLSYEWLSNQKINRVETVIGFNTINNYLGDTITKEIYGSTYYARKKWVEEIEFLKLNQLSDLVIDYKSIE</sequence>
<accession>A0ABZ2NI85</accession>
<proteinExistence type="predicted"/>
<dbReference type="RefSeq" id="WP_338779131.1">
    <property type="nucleotide sequence ID" value="NZ_CP147407.1"/>
</dbReference>
<organism evidence="1 2">
    <name type="scientific">Metabacillus sediminis</name>
    <dbReference type="NCBI Taxonomy" id="3117746"/>
    <lineage>
        <taxon>Bacteria</taxon>
        <taxon>Bacillati</taxon>
        <taxon>Bacillota</taxon>
        <taxon>Bacilli</taxon>
        <taxon>Bacillales</taxon>
        <taxon>Bacillaceae</taxon>
        <taxon>Metabacillus</taxon>
    </lineage>
</organism>
<evidence type="ECO:0000313" key="2">
    <source>
        <dbReference type="Proteomes" id="UP001377337"/>
    </source>
</evidence>